<dbReference type="EMBL" id="SDEE01000053">
    <property type="protein sequence ID" value="RXW23042.1"/>
    <property type="molecule type" value="Genomic_DNA"/>
</dbReference>
<accession>A0A4Q2DUN3</accession>
<comment type="similarity">
    <text evidence="2 11">Belongs to the ATPase e subunit family.</text>
</comment>
<keyword evidence="9" id="KW-0472">Membrane</keyword>
<comment type="caution">
    <text evidence="12">The sequence shown here is derived from an EMBL/GenBank/DDBJ whole genome shotgun (WGS) entry which is preliminary data.</text>
</comment>
<keyword evidence="13" id="KW-1185">Reference proteome</keyword>
<evidence type="ECO:0000256" key="10">
    <source>
        <dbReference type="ARBA" id="ARBA00023310"/>
    </source>
</evidence>
<evidence type="ECO:0000256" key="11">
    <source>
        <dbReference type="RuleBase" id="RU367005"/>
    </source>
</evidence>
<dbReference type="GO" id="GO:0045259">
    <property type="term" value="C:proton-transporting ATP synthase complex"/>
    <property type="evidence" value="ECO:0007669"/>
    <property type="project" value="UniProtKB-UniRule"/>
</dbReference>
<dbReference type="Proteomes" id="UP000290288">
    <property type="component" value="Unassembled WGS sequence"/>
</dbReference>
<comment type="function">
    <text evidence="11">Subunit e, of the mitochondrial membrane ATP synthase complex (F(1)F(0) ATP synthase or Complex V) that produces ATP from ADP in the presence of a proton gradient across the membrane which is generated by electron transport complexes of the respiratory chain. ATP synthase complex consist of a soluble F(1) head domain - the catalytic core - and a membrane F(1) domain - the membrane proton channel. These two domains are linked by a central stalk rotating inside the F(1) region and a stationary peripheral stalk. During catalysis, ATP synthesis in the catalytic domain of F(1) is coupled via a rotary mechanism of the central stalk subunits to proton translocation. In vivo, can only synthesize ATP although its ATP hydrolase activity can be activated artificially in vitro. Part of the complex F(0) domain.</text>
</comment>
<comment type="subunit">
    <text evidence="11">F-type ATPases have 2 components, CF(1) - the catalytic core - and CF(0) - the membrane proton channel. CF(1) and CF(0) have multiple subunits.</text>
</comment>
<evidence type="ECO:0000256" key="2">
    <source>
        <dbReference type="ARBA" id="ARBA00007333"/>
    </source>
</evidence>
<keyword evidence="10 11" id="KW-0066">ATP synthesis</keyword>
<dbReference type="GO" id="GO:0005743">
    <property type="term" value="C:mitochondrial inner membrane"/>
    <property type="evidence" value="ECO:0007669"/>
    <property type="project" value="UniProtKB-SubCell"/>
</dbReference>
<dbReference type="OrthoDB" id="2125027at2759"/>
<evidence type="ECO:0000256" key="1">
    <source>
        <dbReference type="ARBA" id="ARBA00004273"/>
    </source>
</evidence>
<evidence type="ECO:0000256" key="7">
    <source>
        <dbReference type="ARBA" id="ARBA00023065"/>
    </source>
</evidence>
<organism evidence="12 13">
    <name type="scientific">Candolleomyces aberdarensis</name>
    <dbReference type="NCBI Taxonomy" id="2316362"/>
    <lineage>
        <taxon>Eukaryota</taxon>
        <taxon>Fungi</taxon>
        <taxon>Dikarya</taxon>
        <taxon>Basidiomycota</taxon>
        <taxon>Agaricomycotina</taxon>
        <taxon>Agaricomycetes</taxon>
        <taxon>Agaricomycetidae</taxon>
        <taxon>Agaricales</taxon>
        <taxon>Agaricineae</taxon>
        <taxon>Psathyrellaceae</taxon>
        <taxon>Candolleomyces</taxon>
    </lineage>
</organism>
<dbReference type="GO" id="GO:0015986">
    <property type="term" value="P:proton motive force-driven ATP synthesis"/>
    <property type="evidence" value="ECO:0007669"/>
    <property type="project" value="InterPro"/>
</dbReference>
<evidence type="ECO:0000256" key="5">
    <source>
        <dbReference type="ARBA" id="ARBA00022781"/>
    </source>
</evidence>
<keyword evidence="5 11" id="KW-0375">Hydrogen ion transport</keyword>
<keyword evidence="6 11" id="KW-0999">Mitochondrion inner membrane</keyword>
<dbReference type="Pfam" id="PF05680">
    <property type="entry name" value="ATP-synt_E"/>
    <property type="match status" value="1"/>
</dbReference>
<keyword evidence="3 11" id="KW-0813">Transport</keyword>
<evidence type="ECO:0000256" key="3">
    <source>
        <dbReference type="ARBA" id="ARBA00022448"/>
    </source>
</evidence>
<name>A0A4Q2DUN3_9AGAR</name>
<comment type="subcellular location">
    <subcellularLocation>
        <location evidence="1 11">Mitochondrion inner membrane</location>
    </subcellularLocation>
</comment>
<evidence type="ECO:0000256" key="6">
    <source>
        <dbReference type="ARBA" id="ARBA00022792"/>
    </source>
</evidence>
<dbReference type="STRING" id="2316362.A0A4Q2DUN3"/>
<dbReference type="InterPro" id="IPR008386">
    <property type="entry name" value="ATP_synth_F0_esu_mt"/>
</dbReference>
<reference evidence="12 13" key="1">
    <citation type="submission" date="2019-01" db="EMBL/GenBank/DDBJ databases">
        <title>Draft genome sequence of Psathyrella aberdarensis IHI B618.</title>
        <authorList>
            <person name="Buettner E."/>
            <person name="Kellner H."/>
        </authorList>
    </citation>
    <scope>NUCLEOTIDE SEQUENCE [LARGE SCALE GENOMIC DNA]</scope>
    <source>
        <strain evidence="12 13">IHI B618</strain>
    </source>
</reference>
<dbReference type="GO" id="GO:0015078">
    <property type="term" value="F:proton transmembrane transporter activity"/>
    <property type="evidence" value="ECO:0007669"/>
    <property type="project" value="InterPro"/>
</dbReference>
<evidence type="ECO:0000256" key="8">
    <source>
        <dbReference type="ARBA" id="ARBA00023128"/>
    </source>
</evidence>
<dbReference type="AlphaFoldDB" id="A0A4Q2DUN3"/>
<evidence type="ECO:0000313" key="12">
    <source>
        <dbReference type="EMBL" id="RXW23042.1"/>
    </source>
</evidence>
<proteinExistence type="inferred from homology"/>
<evidence type="ECO:0000256" key="9">
    <source>
        <dbReference type="ARBA" id="ARBA00023136"/>
    </source>
</evidence>
<protein>
    <recommendedName>
        <fullName evidence="11">ATP synthase F(0) complex subunit e, mitochondrial</fullName>
    </recommendedName>
</protein>
<keyword evidence="7 11" id="KW-0406">Ion transport</keyword>
<evidence type="ECO:0000313" key="13">
    <source>
        <dbReference type="Proteomes" id="UP000290288"/>
    </source>
</evidence>
<gene>
    <name evidence="12" type="ORF">EST38_g2794</name>
</gene>
<keyword evidence="4 11" id="KW-0138">CF(0)</keyword>
<evidence type="ECO:0000256" key="4">
    <source>
        <dbReference type="ARBA" id="ARBA00022547"/>
    </source>
</evidence>
<sequence>MVSQTVNVVRYSALFSGILYGWYHRRTLQAEGTKHKIEQATHHQEKLIDEAKAAWKRKQEGPSTSVITDPDHPQFDLEKLLASWDKAS</sequence>
<keyword evidence="8 11" id="KW-0496">Mitochondrion</keyword>